<sequence length="78" mass="8619">MWRKSKRSFKKGKRILRLTLLYCPLDIQVLVQVGRQVNQCGPSFVALSSSLSKSLPSASSKPFATISLAVLYPLKAPL</sequence>
<keyword evidence="1" id="KW-0732">Signal</keyword>
<organism evidence="2">
    <name type="scientific">Cucumis melo</name>
    <name type="common">Muskmelon</name>
    <dbReference type="NCBI Taxonomy" id="3656"/>
    <lineage>
        <taxon>Eukaryota</taxon>
        <taxon>Viridiplantae</taxon>
        <taxon>Streptophyta</taxon>
        <taxon>Embryophyta</taxon>
        <taxon>Tracheophyta</taxon>
        <taxon>Spermatophyta</taxon>
        <taxon>Magnoliopsida</taxon>
        <taxon>eudicotyledons</taxon>
        <taxon>Gunneridae</taxon>
        <taxon>Pentapetalae</taxon>
        <taxon>rosids</taxon>
        <taxon>fabids</taxon>
        <taxon>Cucurbitales</taxon>
        <taxon>Cucurbitaceae</taxon>
        <taxon>Benincaseae</taxon>
        <taxon>Cucumis</taxon>
    </lineage>
</organism>
<protein>
    <submittedName>
        <fullName evidence="2">Uncharacterized protein</fullName>
    </submittedName>
</protein>
<dbReference type="EnsemblPlants" id="MELO3C030708.2.1">
    <property type="protein sequence ID" value="MELO3C030708.2.1"/>
    <property type="gene ID" value="MELO3C030708.2"/>
</dbReference>
<evidence type="ECO:0000256" key="1">
    <source>
        <dbReference type="SAM" id="SignalP"/>
    </source>
</evidence>
<feature type="chain" id="PRO_5039933411" evidence="1">
    <location>
        <begin position="21"/>
        <end position="78"/>
    </location>
</feature>
<accession>A0A9I9E9J2</accession>
<name>A0A9I9E9J2_CUCME</name>
<proteinExistence type="predicted"/>
<evidence type="ECO:0000313" key="2">
    <source>
        <dbReference type="EnsemblPlants" id="MELO3C030708.2.1"/>
    </source>
</evidence>
<dbReference type="AlphaFoldDB" id="A0A9I9E9J2"/>
<reference evidence="2" key="1">
    <citation type="submission" date="2023-03" db="UniProtKB">
        <authorList>
            <consortium name="EnsemblPlants"/>
        </authorList>
    </citation>
    <scope>IDENTIFICATION</scope>
</reference>
<dbReference type="Gramene" id="MELO3C030708.2.1">
    <property type="protein sequence ID" value="MELO3C030708.2.1"/>
    <property type="gene ID" value="MELO3C030708.2"/>
</dbReference>
<feature type="signal peptide" evidence="1">
    <location>
        <begin position="1"/>
        <end position="20"/>
    </location>
</feature>